<name>A0A917FA44_9PROT</name>
<protein>
    <recommendedName>
        <fullName evidence="3">Ribosomal protein S1</fullName>
    </recommendedName>
</protein>
<comment type="caution">
    <text evidence="1">The sequence shown here is derived from an EMBL/GenBank/DDBJ whole genome shotgun (WGS) entry which is preliminary data.</text>
</comment>
<keyword evidence="2" id="KW-1185">Reference proteome</keyword>
<accession>A0A917FA44</accession>
<evidence type="ECO:0008006" key="3">
    <source>
        <dbReference type="Google" id="ProtNLM"/>
    </source>
</evidence>
<dbReference type="Pfam" id="PF20099">
    <property type="entry name" value="DUF6489"/>
    <property type="match status" value="1"/>
</dbReference>
<evidence type="ECO:0000313" key="2">
    <source>
        <dbReference type="Proteomes" id="UP000632498"/>
    </source>
</evidence>
<reference evidence="1" key="1">
    <citation type="journal article" date="2014" name="Int. J. Syst. Evol. Microbiol.">
        <title>Complete genome sequence of Corynebacterium casei LMG S-19264T (=DSM 44701T), isolated from a smear-ripened cheese.</title>
        <authorList>
            <consortium name="US DOE Joint Genome Institute (JGI-PGF)"/>
            <person name="Walter F."/>
            <person name="Albersmeier A."/>
            <person name="Kalinowski J."/>
            <person name="Ruckert C."/>
        </authorList>
    </citation>
    <scope>NUCLEOTIDE SEQUENCE</scope>
    <source>
        <strain evidence="1">CGMCC 1.15254</strain>
    </source>
</reference>
<dbReference type="AlphaFoldDB" id="A0A917FA44"/>
<reference evidence="1" key="2">
    <citation type="submission" date="2020-09" db="EMBL/GenBank/DDBJ databases">
        <authorList>
            <person name="Sun Q."/>
            <person name="Zhou Y."/>
        </authorList>
    </citation>
    <scope>NUCLEOTIDE SEQUENCE</scope>
    <source>
        <strain evidence="1">CGMCC 1.15254</strain>
    </source>
</reference>
<dbReference type="InterPro" id="IPR045502">
    <property type="entry name" value="DUF6489"/>
</dbReference>
<proteinExistence type="predicted"/>
<dbReference type="Proteomes" id="UP000632498">
    <property type="component" value="Unassembled WGS sequence"/>
</dbReference>
<sequence length="85" mass="9775">MMKITINIDCTPEEARTFMGLPDVKPMQEMMMKEVEERMKSNLNAMDPETLFKTWLPAGISNMEQLQKMFWAQFNNGPIGGSSKE</sequence>
<evidence type="ECO:0000313" key="1">
    <source>
        <dbReference type="EMBL" id="GGF59065.1"/>
    </source>
</evidence>
<gene>
    <name evidence="1" type="ORF">GCM10011332_10830</name>
</gene>
<organism evidence="1 2">
    <name type="scientific">Terasakiella brassicae</name>
    <dbReference type="NCBI Taxonomy" id="1634917"/>
    <lineage>
        <taxon>Bacteria</taxon>
        <taxon>Pseudomonadati</taxon>
        <taxon>Pseudomonadota</taxon>
        <taxon>Alphaproteobacteria</taxon>
        <taxon>Rhodospirillales</taxon>
        <taxon>Terasakiellaceae</taxon>
        <taxon>Terasakiella</taxon>
    </lineage>
</organism>
<dbReference type="EMBL" id="BMHV01000006">
    <property type="protein sequence ID" value="GGF59065.1"/>
    <property type="molecule type" value="Genomic_DNA"/>
</dbReference>